<dbReference type="Proteomes" id="UP001163105">
    <property type="component" value="Unassembled WGS sequence"/>
</dbReference>
<evidence type="ECO:0000313" key="4">
    <source>
        <dbReference type="EMBL" id="KAJ6440226.1"/>
    </source>
</evidence>
<dbReference type="EMBL" id="JAQHRD010000006">
    <property type="protein sequence ID" value="KAJ6440226.1"/>
    <property type="molecule type" value="Genomic_DNA"/>
</dbReference>
<proteinExistence type="inferred from homology"/>
<comment type="pathway">
    <text evidence="1">Mycotoxin biosynthesis.</text>
</comment>
<dbReference type="AlphaFoldDB" id="A0AB34FNI9"/>
<evidence type="ECO:0000313" key="5">
    <source>
        <dbReference type="Proteomes" id="UP001163105"/>
    </source>
</evidence>
<evidence type="ECO:0000256" key="2">
    <source>
        <dbReference type="ARBA" id="ARBA00035112"/>
    </source>
</evidence>
<dbReference type="PANTHER" id="PTHR33365:SF4">
    <property type="entry name" value="CYCLOCHLOROTINE BIOSYNTHESIS PROTEIN O"/>
    <property type="match status" value="1"/>
</dbReference>
<name>A0AB34FNI9_9HYPO</name>
<dbReference type="PANTHER" id="PTHR33365">
    <property type="entry name" value="YALI0B05434P"/>
    <property type="match status" value="1"/>
</dbReference>
<feature type="chain" id="PRO_5044248239" evidence="3">
    <location>
        <begin position="18"/>
        <end position="298"/>
    </location>
</feature>
<reference evidence="4" key="1">
    <citation type="submission" date="2023-01" db="EMBL/GenBank/DDBJ databases">
        <title>The growth and conidiation of Purpureocillium lavendulum are regulated by nitrogen source and histone H3K14 acetylation.</title>
        <authorList>
            <person name="Tang P."/>
            <person name="Han J."/>
            <person name="Zhang C."/>
            <person name="Tang P."/>
            <person name="Qi F."/>
            <person name="Zhang K."/>
            <person name="Liang L."/>
        </authorList>
    </citation>
    <scope>NUCLEOTIDE SEQUENCE</scope>
    <source>
        <strain evidence="4">YMF1.00683</strain>
    </source>
</reference>
<evidence type="ECO:0000256" key="1">
    <source>
        <dbReference type="ARBA" id="ARBA00004685"/>
    </source>
</evidence>
<feature type="signal peptide" evidence="3">
    <location>
        <begin position="1"/>
        <end position="17"/>
    </location>
</feature>
<sequence length="298" mass="33437">MKSIVPIALALFGAALAAPIDSQSVDANKRSEAQSPDILYNNQAGWGKRSEAQSPDILYNNQAGWGKRSEAQSPDILYNNQAGWGKRSEAQSPDILYNNQAGWGKRSEAQSPDILYNNQAGWGKRSEAQSPDILYNNQAGWGKPPAESAIEYTKQVIVHNLEDNGKYRGPPRPEQDAAWEELLKYNNLRVQKEDLEKANITSVPLKDEKGGYLATLDVFHTLHCVNKIRKSYYSDYYHDPNPLADQQEHFDHCIDLLRQVIMCHGDVSLHTPGILPINNAVWKYQVSKDNSGMALFRV</sequence>
<dbReference type="Pfam" id="PF11807">
    <property type="entry name" value="UstYa"/>
    <property type="match status" value="1"/>
</dbReference>
<keyword evidence="3" id="KW-0732">Signal</keyword>
<dbReference type="InterPro" id="IPR021765">
    <property type="entry name" value="UstYa-like"/>
</dbReference>
<evidence type="ECO:0000256" key="3">
    <source>
        <dbReference type="SAM" id="SignalP"/>
    </source>
</evidence>
<accession>A0AB34FNI9</accession>
<comment type="similarity">
    <text evidence="2">Belongs to the ustYa family.</text>
</comment>
<protein>
    <submittedName>
        <fullName evidence="4">Tat pathway signal sequence</fullName>
    </submittedName>
</protein>
<comment type="caution">
    <text evidence="4">The sequence shown here is derived from an EMBL/GenBank/DDBJ whole genome shotgun (WGS) entry which is preliminary data.</text>
</comment>
<dbReference type="GO" id="GO:0043386">
    <property type="term" value="P:mycotoxin biosynthetic process"/>
    <property type="evidence" value="ECO:0007669"/>
    <property type="project" value="InterPro"/>
</dbReference>
<keyword evidence="5" id="KW-1185">Reference proteome</keyword>
<organism evidence="4 5">
    <name type="scientific">Purpureocillium lavendulum</name>
    <dbReference type="NCBI Taxonomy" id="1247861"/>
    <lineage>
        <taxon>Eukaryota</taxon>
        <taxon>Fungi</taxon>
        <taxon>Dikarya</taxon>
        <taxon>Ascomycota</taxon>
        <taxon>Pezizomycotina</taxon>
        <taxon>Sordariomycetes</taxon>
        <taxon>Hypocreomycetidae</taxon>
        <taxon>Hypocreales</taxon>
        <taxon>Ophiocordycipitaceae</taxon>
        <taxon>Purpureocillium</taxon>
    </lineage>
</organism>
<gene>
    <name evidence="4" type="ORF">O9K51_08117</name>
</gene>